<dbReference type="CDD" id="cd23659">
    <property type="entry name" value="USP_At3g01520-like"/>
    <property type="match status" value="1"/>
</dbReference>
<dbReference type="InterPro" id="IPR006015">
    <property type="entry name" value="Universal_stress_UspA"/>
</dbReference>
<dbReference type="eggNOG" id="ENOG502RXWD">
    <property type="taxonomic scope" value="Eukaryota"/>
</dbReference>
<dbReference type="InParanoid" id="T1FW35"/>
<dbReference type="OrthoDB" id="843225at2759"/>
<dbReference type="EnsemblMetazoa" id="HelroT194477">
    <property type="protein sequence ID" value="HelroP194477"/>
    <property type="gene ID" value="HelroG194477"/>
</dbReference>
<dbReference type="GeneID" id="20213031"/>
<dbReference type="EMBL" id="KB097680">
    <property type="protein sequence ID" value="ESN92002.1"/>
    <property type="molecule type" value="Genomic_DNA"/>
</dbReference>
<evidence type="ECO:0000313" key="2">
    <source>
        <dbReference type="EMBL" id="ESN92002.1"/>
    </source>
</evidence>
<dbReference type="EMBL" id="AMQM01007882">
    <property type="status" value="NOT_ANNOTATED_CDS"/>
    <property type="molecule type" value="Genomic_DNA"/>
</dbReference>
<dbReference type="HOGENOM" id="CLU_1186030_0_0_1"/>
<reference evidence="2 4" key="2">
    <citation type="journal article" date="2013" name="Nature">
        <title>Insights into bilaterian evolution from three spiralian genomes.</title>
        <authorList>
            <person name="Simakov O."/>
            <person name="Marletaz F."/>
            <person name="Cho S.J."/>
            <person name="Edsinger-Gonzales E."/>
            <person name="Havlak P."/>
            <person name="Hellsten U."/>
            <person name="Kuo D.H."/>
            <person name="Larsson T."/>
            <person name="Lv J."/>
            <person name="Arendt D."/>
            <person name="Savage R."/>
            <person name="Osoegawa K."/>
            <person name="de Jong P."/>
            <person name="Grimwood J."/>
            <person name="Chapman J.A."/>
            <person name="Shapiro H."/>
            <person name="Aerts A."/>
            <person name="Otillar R.P."/>
            <person name="Terry A.Y."/>
            <person name="Boore J.L."/>
            <person name="Grigoriev I.V."/>
            <person name="Lindberg D.R."/>
            <person name="Seaver E.C."/>
            <person name="Weisblat D.A."/>
            <person name="Putnam N.H."/>
            <person name="Rokhsar D.S."/>
        </authorList>
    </citation>
    <scope>NUCLEOTIDE SEQUENCE</scope>
</reference>
<sequence>MNSQLVVVAIDHSVQSQNAVKFYLEKMHKPGNKLILVHCIELPNINEARECNMSPGVLASLWKEEEAKTKMLEENMKVLLKDKNISARLRNVRGKPGEMLCHIAAEEKSVCIIIGCRGMGTLKRTIVGSVSDFVLKHACCPVIVCRDPSDPTITSETKRNRHSSEKTPLKATSFKNQSLCGEGPGAQSMSLASQLRRRFASGSRGSMGFSQTGSMSMSEEVKEELAKFERTVVLYE</sequence>
<dbReference type="AlphaFoldDB" id="T1FW35"/>
<dbReference type="KEGG" id="hro:HELRODRAFT_194477"/>
<dbReference type="InterPro" id="IPR014729">
    <property type="entry name" value="Rossmann-like_a/b/a_fold"/>
</dbReference>
<dbReference type="STRING" id="6412.T1FW35"/>
<gene>
    <name evidence="3" type="primary">20213031</name>
    <name evidence="2" type="ORF">HELRODRAFT_194477</name>
</gene>
<reference evidence="3" key="3">
    <citation type="submission" date="2015-06" db="UniProtKB">
        <authorList>
            <consortium name="EnsemblMetazoa"/>
        </authorList>
    </citation>
    <scope>IDENTIFICATION</scope>
</reference>
<evidence type="ECO:0000259" key="1">
    <source>
        <dbReference type="Pfam" id="PF00582"/>
    </source>
</evidence>
<dbReference type="Gene3D" id="3.40.50.620">
    <property type="entry name" value="HUPs"/>
    <property type="match status" value="1"/>
</dbReference>
<dbReference type="Proteomes" id="UP000015101">
    <property type="component" value="Unassembled WGS sequence"/>
</dbReference>
<dbReference type="PANTHER" id="PTHR46989:SF3">
    <property type="entry name" value="USPA DOMAIN-CONTAINING PROTEIN"/>
    <property type="match status" value="1"/>
</dbReference>
<proteinExistence type="predicted"/>
<dbReference type="SUPFAM" id="SSF52402">
    <property type="entry name" value="Adenine nucleotide alpha hydrolases-like"/>
    <property type="match status" value="1"/>
</dbReference>
<name>T1FW35_HELRO</name>
<dbReference type="InterPro" id="IPR006016">
    <property type="entry name" value="UspA"/>
</dbReference>
<dbReference type="Pfam" id="PF00582">
    <property type="entry name" value="Usp"/>
    <property type="match status" value="1"/>
</dbReference>
<feature type="domain" description="UspA" evidence="1">
    <location>
        <begin position="6"/>
        <end position="146"/>
    </location>
</feature>
<dbReference type="PANTHER" id="PTHR46989">
    <property type="entry name" value="USP DOMAIN-CONTAINING PROTEIN"/>
    <property type="match status" value="1"/>
</dbReference>
<organism evidence="3 4">
    <name type="scientific">Helobdella robusta</name>
    <name type="common">Californian leech</name>
    <dbReference type="NCBI Taxonomy" id="6412"/>
    <lineage>
        <taxon>Eukaryota</taxon>
        <taxon>Metazoa</taxon>
        <taxon>Spiralia</taxon>
        <taxon>Lophotrochozoa</taxon>
        <taxon>Annelida</taxon>
        <taxon>Clitellata</taxon>
        <taxon>Hirudinea</taxon>
        <taxon>Rhynchobdellida</taxon>
        <taxon>Glossiphoniidae</taxon>
        <taxon>Helobdella</taxon>
    </lineage>
</organism>
<keyword evidence="4" id="KW-1185">Reference proteome</keyword>
<dbReference type="PRINTS" id="PR01438">
    <property type="entry name" value="UNVRSLSTRESS"/>
</dbReference>
<reference evidence="4" key="1">
    <citation type="submission" date="2012-12" db="EMBL/GenBank/DDBJ databases">
        <authorList>
            <person name="Hellsten U."/>
            <person name="Grimwood J."/>
            <person name="Chapman J.A."/>
            <person name="Shapiro H."/>
            <person name="Aerts A."/>
            <person name="Otillar R.P."/>
            <person name="Terry A.Y."/>
            <person name="Boore J.L."/>
            <person name="Simakov O."/>
            <person name="Marletaz F."/>
            <person name="Cho S.-J."/>
            <person name="Edsinger-Gonzales E."/>
            <person name="Havlak P."/>
            <person name="Kuo D.-H."/>
            <person name="Larsson T."/>
            <person name="Lv J."/>
            <person name="Arendt D."/>
            <person name="Savage R."/>
            <person name="Osoegawa K."/>
            <person name="de Jong P."/>
            <person name="Lindberg D.R."/>
            <person name="Seaver E.C."/>
            <person name="Weisblat D.A."/>
            <person name="Putnam N.H."/>
            <person name="Grigoriev I.V."/>
            <person name="Rokhsar D.S."/>
        </authorList>
    </citation>
    <scope>NUCLEOTIDE SEQUENCE</scope>
</reference>
<protein>
    <recommendedName>
        <fullName evidence="1">UspA domain-containing protein</fullName>
    </recommendedName>
</protein>
<dbReference type="OMA" id="MICEMAQ"/>
<evidence type="ECO:0000313" key="4">
    <source>
        <dbReference type="Proteomes" id="UP000015101"/>
    </source>
</evidence>
<accession>T1FW35</accession>
<evidence type="ECO:0000313" key="3">
    <source>
        <dbReference type="EnsemblMetazoa" id="HelroP194477"/>
    </source>
</evidence>
<dbReference type="CTD" id="20213031"/>
<dbReference type="RefSeq" id="XP_009029947.1">
    <property type="nucleotide sequence ID" value="XM_009031699.1"/>
</dbReference>